<comment type="caution">
    <text evidence="2">The sequence shown here is derived from an EMBL/GenBank/DDBJ whole genome shotgun (WGS) entry which is preliminary data.</text>
</comment>
<feature type="region of interest" description="Disordered" evidence="1">
    <location>
        <begin position="1"/>
        <end position="60"/>
    </location>
</feature>
<evidence type="ECO:0000256" key="1">
    <source>
        <dbReference type="SAM" id="MobiDB-lite"/>
    </source>
</evidence>
<feature type="non-terminal residue" evidence="2">
    <location>
        <position position="60"/>
    </location>
</feature>
<feature type="compositionally biased region" description="Acidic residues" evidence="1">
    <location>
        <begin position="15"/>
        <end position="39"/>
    </location>
</feature>
<dbReference type="Proteomes" id="UP000663844">
    <property type="component" value="Unassembled WGS sequence"/>
</dbReference>
<accession>A0A820CI20</accession>
<dbReference type="EMBL" id="CAJOAZ010010268">
    <property type="protein sequence ID" value="CAF4218014.1"/>
    <property type="molecule type" value="Genomic_DNA"/>
</dbReference>
<evidence type="ECO:0000313" key="3">
    <source>
        <dbReference type="Proteomes" id="UP000663844"/>
    </source>
</evidence>
<gene>
    <name evidence="2" type="ORF">OXD698_LOCUS41719</name>
</gene>
<sequence length="60" mass="6959">MNIENHRHNTCIKLDDDEERSEGELDSSFSDNDDDDDDEILPKTTCQPQQTSQSWTNMLT</sequence>
<protein>
    <submittedName>
        <fullName evidence="2">Uncharacterized protein</fullName>
    </submittedName>
</protein>
<organism evidence="2 3">
    <name type="scientific">Adineta steineri</name>
    <dbReference type="NCBI Taxonomy" id="433720"/>
    <lineage>
        <taxon>Eukaryota</taxon>
        <taxon>Metazoa</taxon>
        <taxon>Spiralia</taxon>
        <taxon>Gnathifera</taxon>
        <taxon>Rotifera</taxon>
        <taxon>Eurotatoria</taxon>
        <taxon>Bdelloidea</taxon>
        <taxon>Adinetida</taxon>
        <taxon>Adinetidae</taxon>
        <taxon>Adineta</taxon>
    </lineage>
</organism>
<dbReference type="AlphaFoldDB" id="A0A820CI20"/>
<reference evidence="2" key="1">
    <citation type="submission" date="2021-02" db="EMBL/GenBank/DDBJ databases">
        <authorList>
            <person name="Nowell W R."/>
        </authorList>
    </citation>
    <scope>NUCLEOTIDE SEQUENCE</scope>
</reference>
<name>A0A820CI20_9BILA</name>
<proteinExistence type="predicted"/>
<evidence type="ECO:0000313" key="2">
    <source>
        <dbReference type="EMBL" id="CAF4218014.1"/>
    </source>
</evidence>
<feature type="compositionally biased region" description="Polar residues" evidence="1">
    <location>
        <begin position="44"/>
        <end position="60"/>
    </location>
</feature>